<keyword evidence="1" id="KW-0812">Transmembrane</keyword>
<feature type="transmembrane region" description="Helical" evidence="1">
    <location>
        <begin position="277"/>
        <end position="295"/>
    </location>
</feature>
<keyword evidence="1" id="KW-1133">Transmembrane helix</keyword>
<feature type="transmembrane region" description="Helical" evidence="1">
    <location>
        <begin position="188"/>
        <end position="211"/>
    </location>
</feature>
<dbReference type="EMBL" id="PRKW01000006">
    <property type="protein sequence ID" value="PPB48279.1"/>
    <property type="molecule type" value="Genomic_DNA"/>
</dbReference>
<sequence>MISLQPILQDPYARRRTVAIVAALVLTAFVPLADTLLPVGWSYALLAAGVVLVMVALLLLIRPGASSSRGSRVRSDGGARPGAGLLLYLSPVILLNLVYPLVSPAMAAVSVGGVQLTLVVLASSITVPWLAQAACLPAYRAIGDLMAERDMAVITRRFCATWPAMFVQALPLVVVFAVPLWLATEWSFTALATYATLCALHLLFVQSLILANVGSRRGLWAVAWAAYAAALFAFPTLWWLPPLLGALTQIVPMGRGLAAVSLTRLDARDFSTDLVRGLLLGAVLWADKFVLFLVTDGDFQVVIVFLAMLPAVIAYNYYFVNLAPKVDRAVTDLHRTISEEPLTVLAARSGRLSRTVDRAILSTGAVGMVLTLVISLLLEGAQPVNVLLAVSVGVASWAFMILTLLSYELDYIGEKVLPQVLGGIHLAFCVGAFLLIGATQTSTGAVLAYGALVVADLALVVVAWVLYKRHWSQPEYTLFWRHATSW</sequence>
<organism evidence="2 3">
    <name type="scientific">Arthrobacter pityocampae</name>
    <dbReference type="NCBI Taxonomy" id="547334"/>
    <lineage>
        <taxon>Bacteria</taxon>
        <taxon>Bacillati</taxon>
        <taxon>Actinomycetota</taxon>
        <taxon>Actinomycetes</taxon>
        <taxon>Micrococcales</taxon>
        <taxon>Micrococcaceae</taxon>
        <taxon>Arthrobacter</taxon>
    </lineage>
</organism>
<dbReference type="Proteomes" id="UP000239297">
    <property type="component" value="Unassembled WGS sequence"/>
</dbReference>
<feature type="transmembrane region" description="Helical" evidence="1">
    <location>
        <begin position="218"/>
        <end position="240"/>
    </location>
</feature>
<feature type="transmembrane region" description="Helical" evidence="1">
    <location>
        <begin position="359"/>
        <end position="378"/>
    </location>
</feature>
<keyword evidence="1" id="KW-0472">Membrane</keyword>
<keyword evidence="3" id="KW-1185">Reference proteome</keyword>
<feature type="transmembrane region" description="Helical" evidence="1">
    <location>
        <begin position="446"/>
        <end position="467"/>
    </location>
</feature>
<dbReference type="RefSeq" id="WP_104122450.1">
    <property type="nucleotide sequence ID" value="NZ_PRKW01000006.1"/>
</dbReference>
<name>A0A2S5IUP5_9MICC</name>
<feature type="transmembrane region" description="Helical" evidence="1">
    <location>
        <begin position="419"/>
        <end position="440"/>
    </location>
</feature>
<evidence type="ECO:0000256" key="1">
    <source>
        <dbReference type="SAM" id="Phobius"/>
    </source>
</evidence>
<comment type="caution">
    <text evidence="2">The sequence shown here is derived from an EMBL/GenBank/DDBJ whole genome shotgun (WGS) entry which is preliminary data.</text>
</comment>
<gene>
    <name evidence="2" type="ORF">C4K88_15110</name>
</gene>
<evidence type="ECO:0000313" key="2">
    <source>
        <dbReference type="EMBL" id="PPB48279.1"/>
    </source>
</evidence>
<proteinExistence type="predicted"/>
<feature type="transmembrane region" description="Helical" evidence="1">
    <location>
        <begin position="82"/>
        <end position="102"/>
    </location>
</feature>
<dbReference type="OrthoDB" id="4406690at2"/>
<evidence type="ECO:0000313" key="3">
    <source>
        <dbReference type="Proteomes" id="UP000239297"/>
    </source>
</evidence>
<reference evidence="2 3" key="1">
    <citation type="journal article" date="2014" name="Int. J. Syst. Evol. Microbiol.">
        <title>Arthrobacter pityocampae sp. nov., isolated from Thaumetopoea pityocampa (Lep., Thaumetopoeidae).</title>
        <authorList>
            <person name="Ince I.A."/>
            <person name="Demirbag Z."/>
            <person name="Kati H."/>
        </authorList>
    </citation>
    <scope>NUCLEOTIDE SEQUENCE [LARGE SCALE GENOMIC DNA]</scope>
    <source>
        <strain evidence="2 3">Tp2</strain>
    </source>
</reference>
<dbReference type="AlphaFoldDB" id="A0A2S5IUP5"/>
<accession>A0A2S5IUP5</accession>
<feature type="transmembrane region" description="Helical" evidence="1">
    <location>
        <begin position="160"/>
        <end position="182"/>
    </location>
</feature>
<feature type="transmembrane region" description="Helical" evidence="1">
    <location>
        <begin position="39"/>
        <end position="61"/>
    </location>
</feature>
<feature type="transmembrane region" description="Helical" evidence="1">
    <location>
        <begin position="384"/>
        <end position="407"/>
    </location>
</feature>
<feature type="transmembrane region" description="Helical" evidence="1">
    <location>
        <begin position="12"/>
        <end position="33"/>
    </location>
</feature>
<feature type="transmembrane region" description="Helical" evidence="1">
    <location>
        <begin position="301"/>
        <end position="320"/>
    </location>
</feature>
<feature type="transmembrane region" description="Helical" evidence="1">
    <location>
        <begin position="114"/>
        <end position="139"/>
    </location>
</feature>
<protein>
    <submittedName>
        <fullName evidence="2">Uncharacterized protein</fullName>
    </submittedName>
</protein>